<keyword evidence="2" id="KW-1185">Reference proteome</keyword>
<dbReference type="AlphaFoldDB" id="A0A8J2NGR0"/>
<reference evidence="1" key="1">
    <citation type="submission" date="2021-06" db="EMBL/GenBank/DDBJ databases">
        <authorList>
            <person name="Hodson N. C."/>
            <person name="Mongue J. A."/>
            <person name="Jaron S. K."/>
        </authorList>
    </citation>
    <scope>NUCLEOTIDE SEQUENCE</scope>
</reference>
<organism evidence="1 2">
    <name type="scientific">Allacma fusca</name>
    <dbReference type="NCBI Taxonomy" id="39272"/>
    <lineage>
        <taxon>Eukaryota</taxon>
        <taxon>Metazoa</taxon>
        <taxon>Ecdysozoa</taxon>
        <taxon>Arthropoda</taxon>
        <taxon>Hexapoda</taxon>
        <taxon>Collembola</taxon>
        <taxon>Symphypleona</taxon>
        <taxon>Sminthuridae</taxon>
        <taxon>Allacma</taxon>
    </lineage>
</organism>
<accession>A0A8J2NGR0</accession>
<proteinExistence type="predicted"/>
<gene>
    <name evidence="1" type="ORF">AFUS01_LOCUS1292</name>
</gene>
<dbReference type="EMBL" id="CAJVCH010007193">
    <property type="protein sequence ID" value="CAG7659895.1"/>
    <property type="molecule type" value="Genomic_DNA"/>
</dbReference>
<name>A0A8J2NGR0_9HEXA</name>
<sequence>MNAVLEVDELDQAELILLKAVQKGSFPRKPDNFNHGTAVVLGVDELFRVKTRIIN</sequence>
<evidence type="ECO:0000313" key="1">
    <source>
        <dbReference type="EMBL" id="CAG7659895.1"/>
    </source>
</evidence>
<evidence type="ECO:0000313" key="2">
    <source>
        <dbReference type="Proteomes" id="UP000708208"/>
    </source>
</evidence>
<comment type="caution">
    <text evidence="1">The sequence shown here is derived from an EMBL/GenBank/DDBJ whole genome shotgun (WGS) entry which is preliminary data.</text>
</comment>
<feature type="non-terminal residue" evidence="1">
    <location>
        <position position="55"/>
    </location>
</feature>
<protein>
    <submittedName>
        <fullName evidence="1">Uncharacterized protein</fullName>
    </submittedName>
</protein>
<dbReference type="Proteomes" id="UP000708208">
    <property type="component" value="Unassembled WGS sequence"/>
</dbReference>